<dbReference type="PRINTS" id="PR00150">
    <property type="entry name" value="PEPCARBXLASE"/>
</dbReference>
<dbReference type="GeneID" id="57266252"/>
<dbReference type="Pfam" id="PF00311">
    <property type="entry name" value="PEPcase"/>
    <property type="match status" value="1"/>
</dbReference>
<evidence type="ECO:0000256" key="12">
    <source>
        <dbReference type="PROSITE-ProRule" id="PRU10112"/>
    </source>
</evidence>
<evidence type="ECO:0000256" key="6">
    <source>
        <dbReference type="ARBA" id="ARBA00022842"/>
    </source>
</evidence>
<dbReference type="PROSITE" id="PS00393">
    <property type="entry name" value="PEPCASE_2"/>
    <property type="match status" value="1"/>
</dbReference>
<dbReference type="GO" id="GO:0006099">
    <property type="term" value="P:tricarboxylic acid cycle"/>
    <property type="evidence" value="ECO:0007669"/>
    <property type="project" value="InterPro"/>
</dbReference>
<dbReference type="SUPFAM" id="SSF51621">
    <property type="entry name" value="Phosphoenolpyruvate/pyruvate domain"/>
    <property type="match status" value="1"/>
</dbReference>
<comment type="catalytic activity">
    <reaction evidence="9 10">
        <text>oxaloacetate + phosphate = phosphoenolpyruvate + hydrogencarbonate</text>
        <dbReference type="Rhea" id="RHEA:28370"/>
        <dbReference type="ChEBI" id="CHEBI:16452"/>
        <dbReference type="ChEBI" id="CHEBI:17544"/>
        <dbReference type="ChEBI" id="CHEBI:43474"/>
        <dbReference type="ChEBI" id="CHEBI:58702"/>
        <dbReference type="EC" id="4.1.1.31"/>
    </reaction>
</comment>
<evidence type="ECO:0000313" key="13">
    <source>
        <dbReference type="EMBL" id="BAK13143.1"/>
    </source>
</evidence>
<dbReference type="HAMAP" id="MF_00595">
    <property type="entry name" value="PEPcase_type1"/>
    <property type="match status" value="1"/>
</dbReference>
<evidence type="ECO:0000256" key="8">
    <source>
        <dbReference type="ARBA" id="ARBA00023300"/>
    </source>
</evidence>
<dbReference type="InterPro" id="IPR015813">
    <property type="entry name" value="Pyrv/PenolPyrv_kinase-like_dom"/>
</dbReference>
<dbReference type="InterPro" id="IPR033129">
    <property type="entry name" value="PEPCASE_His_AS"/>
</dbReference>
<dbReference type="NCBIfam" id="NF000584">
    <property type="entry name" value="PRK00009.1"/>
    <property type="match status" value="1"/>
</dbReference>
<evidence type="ECO:0000256" key="11">
    <source>
        <dbReference type="PROSITE-ProRule" id="PRU10111"/>
    </source>
</evidence>
<evidence type="ECO:0000313" key="14">
    <source>
        <dbReference type="Proteomes" id="UP000006690"/>
    </source>
</evidence>
<organism evidence="13 14">
    <name type="scientific">Pantoea ananatis (strain AJ13355)</name>
    <dbReference type="NCBI Taxonomy" id="932677"/>
    <lineage>
        <taxon>Bacteria</taxon>
        <taxon>Pseudomonadati</taxon>
        <taxon>Pseudomonadota</taxon>
        <taxon>Gammaproteobacteria</taxon>
        <taxon>Enterobacterales</taxon>
        <taxon>Erwiniaceae</taxon>
        <taxon>Pantoea</taxon>
    </lineage>
</organism>
<dbReference type="OrthoDB" id="9768133at2"/>
<comment type="subunit">
    <text evidence="10">Homotetramer.</text>
</comment>
<evidence type="ECO:0000256" key="10">
    <source>
        <dbReference type="HAMAP-Rule" id="MF_00595"/>
    </source>
</evidence>
<keyword evidence="7 10" id="KW-0456">Lyase</keyword>
<dbReference type="EMBL" id="AP012032">
    <property type="protein sequence ID" value="BAK13143.1"/>
    <property type="molecule type" value="Genomic_DNA"/>
</dbReference>
<comment type="similarity">
    <text evidence="3 10">Belongs to the PEPCase type 1 family.</text>
</comment>
<proteinExistence type="inferred from homology"/>
<dbReference type="PANTHER" id="PTHR30523:SF6">
    <property type="entry name" value="PHOSPHOENOLPYRUVATE CARBOXYLASE"/>
    <property type="match status" value="1"/>
</dbReference>
<dbReference type="PROSITE" id="PS00781">
    <property type="entry name" value="PEPCASE_1"/>
    <property type="match status" value="1"/>
</dbReference>
<evidence type="ECO:0000256" key="9">
    <source>
        <dbReference type="ARBA" id="ARBA00048995"/>
    </source>
</evidence>
<dbReference type="Proteomes" id="UP000006690">
    <property type="component" value="Chromosome"/>
</dbReference>
<dbReference type="KEGG" id="paj:PAJ_3063"/>
<evidence type="ECO:0000256" key="2">
    <source>
        <dbReference type="ARBA" id="ARBA00003670"/>
    </source>
</evidence>
<gene>
    <name evidence="10 13" type="primary">ppc</name>
    <name evidence="13" type="ordered locus">PAJ_3063</name>
</gene>
<evidence type="ECO:0000256" key="5">
    <source>
        <dbReference type="ARBA" id="ARBA00022419"/>
    </source>
</evidence>
<evidence type="ECO:0000256" key="4">
    <source>
        <dbReference type="ARBA" id="ARBA00012305"/>
    </source>
</evidence>
<protein>
    <recommendedName>
        <fullName evidence="5 10">Phosphoenolpyruvate carboxylase</fullName>
        <shortName evidence="10">PEPC</shortName>
        <shortName evidence="10">PEPCase</shortName>
        <ecNumber evidence="4 10">4.1.1.31</ecNumber>
    </recommendedName>
</protein>
<accession>A0A0H3L5F0</accession>
<dbReference type="PANTHER" id="PTHR30523">
    <property type="entry name" value="PHOSPHOENOLPYRUVATE CARBOXYLASE"/>
    <property type="match status" value="1"/>
</dbReference>
<keyword evidence="6 10" id="KW-0460">Magnesium</keyword>
<dbReference type="GO" id="GO:0000287">
    <property type="term" value="F:magnesium ion binding"/>
    <property type="evidence" value="ECO:0007669"/>
    <property type="project" value="UniProtKB-UniRule"/>
</dbReference>
<dbReference type="PATRIC" id="fig|553.3.peg.194"/>
<dbReference type="GO" id="GO:0008964">
    <property type="term" value="F:phosphoenolpyruvate carboxylase activity"/>
    <property type="evidence" value="ECO:0007669"/>
    <property type="project" value="UniProtKB-UniRule"/>
</dbReference>
<name>A0A0H3L5F0_PANAA</name>
<feature type="active site" evidence="10 11">
    <location>
        <position position="137"/>
    </location>
</feature>
<dbReference type="InterPro" id="IPR022805">
    <property type="entry name" value="PEP_COase_bac/pln-type"/>
</dbReference>
<evidence type="ECO:0000256" key="7">
    <source>
        <dbReference type="ARBA" id="ARBA00023239"/>
    </source>
</evidence>
<comment type="cofactor">
    <cofactor evidence="1 10">
        <name>Mg(2+)</name>
        <dbReference type="ChEBI" id="CHEBI:18420"/>
    </cofactor>
</comment>
<dbReference type="Gene3D" id="1.20.1440.90">
    <property type="entry name" value="Phosphoenolpyruvate/pyruvate domain"/>
    <property type="match status" value="1"/>
</dbReference>
<comment type="function">
    <text evidence="2 10">Forms oxaloacetate, a four-carbon dicarboxylic acid source for the tricarboxylic acid cycle.</text>
</comment>
<dbReference type="AlphaFoldDB" id="A0A0H3L5F0"/>
<feature type="active site" evidence="10 12">
    <location>
        <position position="545"/>
    </location>
</feature>
<dbReference type="GO" id="GO:0006107">
    <property type="term" value="P:oxaloacetate metabolic process"/>
    <property type="evidence" value="ECO:0007669"/>
    <property type="project" value="UniProtKB-UniRule"/>
</dbReference>
<sequence length="882" mass="98551">MNEQYSAMRSNVSMLGKLLGDTIKDALGENILDQVETIRKLSKSSRAGNDTHRKALLNTLQNLSNDELLPVARAFSQFLNLTNVAEQYQTISRSGDGANHPELLKKTFETLKQNNLSESAIHAAIESLSLELVLTAHPTEITRRTLIHKLGEVNSCLEQLDHSDISDYERNQIMRRLRQLVAQAWHTDEIRKYRPTPVDEAKWGFAVVENSLWEGVPAFLRELNEQVEETFGIKLPVDFVPVQFTSWMGGDRDGNPNVTASITRHVMQLSRWKATDLFLRDIGVLISELSMSECSQEVADLSGDPEALEPYRVILKRLRSQLMSTQAYLERRLKGERLPRPADLLVSNAQLWDPLYAIYQSLQQCGMSIIANGQLLDTLRRVKCFGVPLVRIDVRQESTRHTEAIAEITRYLGLGDYESWSEADKQAFLIRELNSKRPLLPRSWEPSDETREVLETCKVVAEAPQGSIAAYVISMAKTPSDVLAVHLLLKEAGIPFAMPVAPLFETLDDLNNANDVMSKLLNIDWYRGFIQGKQMVMIGYSDSAKDAGVMAASWAQYQAQDALIKTCEKAGVSLTLFHGRGGTIGRGGAPAHAALLSQPPGSLKGGLRVTEQGEMIRFKYGLPEVTIASLSLYTGAILEANLMPPPEPKPEWRSIMNQLSADSCAMYRGYVRENADFVPYFRSATPEQELGKLPLGSRPAKRRPTGGVESLRAIPWIFAWTQNRLMLPAWLGAGAALQQAMLAGHQDQLEAMCRDWPFFSTRLGMLEMVFSKADLWLAEYYDQRLVDKSLWPLGQQLRDQLDADIKAVLTIANDSHLMADQPWIAESIALRNVYTDPLNVLQAELLHRSRAQEARGDEPDARVEQALMVTIAGVAAGMRNTG</sequence>
<dbReference type="InterPro" id="IPR018129">
    <property type="entry name" value="PEP_COase_Lys_AS"/>
</dbReference>
<evidence type="ECO:0000256" key="1">
    <source>
        <dbReference type="ARBA" id="ARBA00001946"/>
    </source>
</evidence>
<dbReference type="EC" id="4.1.1.31" evidence="4 10"/>
<dbReference type="eggNOG" id="COG2352">
    <property type="taxonomic scope" value="Bacteria"/>
</dbReference>
<dbReference type="FunFam" id="1.20.1440.90:FF:000002">
    <property type="entry name" value="Phosphoenolpyruvate carboxylase"/>
    <property type="match status" value="1"/>
</dbReference>
<keyword evidence="8 10" id="KW-0120">Carbon dioxide fixation</keyword>
<evidence type="ECO:0000256" key="3">
    <source>
        <dbReference type="ARBA" id="ARBA00008346"/>
    </source>
</evidence>
<dbReference type="HOGENOM" id="CLU_006557_2_0_6"/>
<dbReference type="GO" id="GO:0005829">
    <property type="term" value="C:cytosol"/>
    <property type="evidence" value="ECO:0007669"/>
    <property type="project" value="TreeGrafter"/>
</dbReference>
<dbReference type="GO" id="GO:0015977">
    <property type="term" value="P:carbon fixation"/>
    <property type="evidence" value="ECO:0007669"/>
    <property type="project" value="UniProtKB-UniRule"/>
</dbReference>
<dbReference type="InterPro" id="IPR021135">
    <property type="entry name" value="PEP_COase"/>
</dbReference>
<dbReference type="RefSeq" id="WP_013027682.1">
    <property type="nucleotide sequence ID" value="NC_017531.2"/>
</dbReference>
<reference evidence="14" key="1">
    <citation type="journal article" date="2012" name="Appl. Microbiol. Biotechnol.">
        <title>The complete genome sequence of Pantoea ananatis AJ13355, an organism with great biotechnological potential.</title>
        <authorList>
            <person name="Hara Y."/>
            <person name="Kadotani N."/>
            <person name="Izui H."/>
            <person name="Katashkina J.I."/>
            <person name="Kuvaeva T.M."/>
            <person name="Andreeva I.G."/>
            <person name="Golubeva L.I."/>
            <person name="Malko D.B."/>
            <person name="Makeev V.J."/>
            <person name="Mashko S.V."/>
            <person name="Kozlov Y.I."/>
        </authorList>
    </citation>
    <scope>NUCLEOTIDE SEQUENCE [LARGE SCALE GENOMIC DNA]</scope>
    <source>
        <strain evidence="14">AJ13355</strain>
    </source>
</reference>